<keyword evidence="2" id="KW-1185">Reference proteome</keyword>
<dbReference type="EMBL" id="BGPR01001316">
    <property type="protein sequence ID" value="GBM50930.1"/>
    <property type="molecule type" value="Genomic_DNA"/>
</dbReference>
<evidence type="ECO:0000313" key="1">
    <source>
        <dbReference type="EMBL" id="GBM50930.1"/>
    </source>
</evidence>
<comment type="caution">
    <text evidence="1">The sequence shown here is derived from an EMBL/GenBank/DDBJ whole genome shotgun (WGS) entry which is preliminary data.</text>
</comment>
<protein>
    <submittedName>
        <fullName evidence="1">Uncharacterized protein</fullName>
    </submittedName>
</protein>
<evidence type="ECO:0000313" key="2">
    <source>
        <dbReference type="Proteomes" id="UP000499080"/>
    </source>
</evidence>
<gene>
    <name evidence="1" type="ORF">AVEN_36798_1</name>
</gene>
<proteinExistence type="predicted"/>
<organism evidence="1 2">
    <name type="scientific">Araneus ventricosus</name>
    <name type="common">Orbweaver spider</name>
    <name type="synonym">Epeira ventricosa</name>
    <dbReference type="NCBI Taxonomy" id="182803"/>
    <lineage>
        <taxon>Eukaryota</taxon>
        <taxon>Metazoa</taxon>
        <taxon>Ecdysozoa</taxon>
        <taxon>Arthropoda</taxon>
        <taxon>Chelicerata</taxon>
        <taxon>Arachnida</taxon>
        <taxon>Araneae</taxon>
        <taxon>Araneomorphae</taxon>
        <taxon>Entelegynae</taxon>
        <taxon>Araneoidea</taxon>
        <taxon>Araneidae</taxon>
        <taxon>Araneus</taxon>
    </lineage>
</organism>
<name>A0A4Y2GB72_ARAVE</name>
<dbReference type="AlphaFoldDB" id="A0A4Y2GB72"/>
<accession>A0A4Y2GB72</accession>
<sequence length="78" mass="8966">MHVDDPRRSEELYWVHELVHPKEIQIQKRILFGKPQVENPDASDAPGENFMDTAIYKLSSTAKTSVENIDAILCWTVL</sequence>
<reference evidence="1 2" key="1">
    <citation type="journal article" date="2019" name="Sci. Rep.">
        <title>Orb-weaving spider Araneus ventricosus genome elucidates the spidroin gene catalogue.</title>
        <authorList>
            <person name="Kono N."/>
            <person name="Nakamura H."/>
            <person name="Ohtoshi R."/>
            <person name="Moran D.A.P."/>
            <person name="Shinohara A."/>
            <person name="Yoshida Y."/>
            <person name="Fujiwara M."/>
            <person name="Mori M."/>
            <person name="Tomita M."/>
            <person name="Arakawa K."/>
        </authorList>
    </citation>
    <scope>NUCLEOTIDE SEQUENCE [LARGE SCALE GENOMIC DNA]</scope>
</reference>
<dbReference type="Proteomes" id="UP000499080">
    <property type="component" value="Unassembled WGS sequence"/>
</dbReference>